<dbReference type="InterPro" id="IPR026816">
    <property type="entry name" value="Flavodoxin_dom"/>
</dbReference>
<proteinExistence type="predicted"/>
<dbReference type="InterPro" id="IPR052200">
    <property type="entry name" value="Protoporphyrinogen_IX_DH"/>
</dbReference>
<dbReference type="Proteomes" id="UP000308054">
    <property type="component" value="Unassembled WGS sequence"/>
</dbReference>
<dbReference type="PANTHER" id="PTHR38030">
    <property type="entry name" value="PROTOPORPHYRINOGEN IX DEHYDROGENASE [MENAQUINONE]"/>
    <property type="match status" value="1"/>
</dbReference>
<dbReference type="PANTHER" id="PTHR38030:SF2">
    <property type="entry name" value="PROTOPORPHYRINOGEN IX DEHYDROGENASE [QUINONE]"/>
    <property type="match status" value="1"/>
</dbReference>
<organism evidence="2 3">
    <name type="scientific">Marinicauda algicola</name>
    <dbReference type="NCBI Taxonomy" id="2029849"/>
    <lineage>
        <taxon>Bacteria</taxon>
        <taxon>Pseudomonadati</taxon>
        <taxon>Pseudomonadota</taxon>
        <taxon>Alphaproteobacteria</taxon>
        <taxon>Maricaulales</taxon>
        <taxon>Maricaulaceae</taxon>
        <taxon>Marinicauda</taxon>
    </lineage>
</organism>
<dbReference type="GO" id="GO:0010181">
    <property type="term" value="F:FMN binding"/>
    <property type="evidence" value="ECO:0007669"/>
    <property type="project" value="TreeGrafter"/>
</dbReference>
<reference evidence="2 3" key="1">
    <citation type="journal article" date="2017" name="Int. J. Syst. Evol. Microbiol.">
        <title>Marinicauda algicola sp. nov., isolated from a marine red alga Rhodosorus marinus.</title>
        <authorList>
            <person name="Jeong S.E."/>
            <person name="Jeon S.H."/>
            <person name="Chun B.H."/>
            <person name="Kim D.W."/>
            <person name="Jeon C.O."/>
        </authorList>
    </citation>
    <scope>NUCLEOTIDE SEQUENCE [LARGE SCALE GENOMIC DNA]</scope>
    <source>
        <strain evidence="2 3">JCM 31718</strain>
    </source>
</reference>
<comment type="caution">
    <text evidence="2">The sequence shown here is derived from an EMBL/GenBank/DDBJ whole genome shotgun (WGS) entry which is preliminary data.</text>
</comment>
<keyword evidence="3" id="KW-1185">Reference proteome</keyword>
<dbReference type="Gene3D" id="3.40.50.360">
    <property type="match status" value="1"/>
</dbReference>
<sequence>MMMEDRGIGPPWPIGGVPRDEQVRLTRLARSALTNPSRARRSVGASAGRRAAARFVAKEVRPMAKVLIVFASVEGQSERIAGLVSDHLVRSRHVPTVLNATSEAAARPNLHLYDGVIVVAPVHHQAHHPAIYRFANLHGERLTKMPSALISVSLHAASGEPEDEEEMRQYVDILAGETGWLPRAVHYAAGALKFTEFDFFKRWMARRLVKALDMEVDPKADIEFTDWPALYGFVDEFLKVHVGK</sequence>
<feature type="domain" description="Flavodoxin" evidence="1">
    <location>
        <begin position="67"/>
        <end position="211"/>
    </location>
</feature>
<name>A0A4S2H2V3_9PROT</name>
<gene>
    <name evidence="2" type="ORF">E5163_01340</name>
</gene>
<evidence type="ECO:0000313" key="2">
    <source>
        <dbReference type="EMBL" id="TGY89813.1"/>
    </source>
</evidence>
<dbReference type="InterPro" id="IPR029039">
    <property type="entry name" value="Flavoprotein-like_sf"/>
</dbReference>
<dbReference type="Pfam" id="PF12724">
    <property type="entry name" value="Flavodoxin_5"/>
    <property type="match status" value="1"/>
</dbReference>
<dbReference type="EMBL" id="SRXW01000001">
    <property type="protein sequence ID" value="TGY89813.1"/>
    <property type="molecule type" value="Genomic_DNA"/>
</dbReference>
<protein>
    <recommendedName>
        <fullName evidence="1">Flavodoxin domain-containing protein</fullName>
    </recommendedName>
</protein>
<evidence type="ECO:0000259" key="1">
    <source>
        <dbReference type="Pfam" id="PF12724"/>
    </source>
</evidence>
<evidence type="ECO:0000313" key="3">
    <source>
        <dbReference type="Proteomes" id="UP000308054"/>
    </source>
</evidence>
<dbReference type="GO" id="GO:0070819">
    <property type="term" value="F:menaquinone-dependent protoporphyrinogen oxidase activity"/>
    <property type="evidence" value="ECO:0007669"/>
    <property type="project" value="TreeGrafter"/>
</dbReference>
<dbReference type="SUPFAM" id="SSF52218">
    <property type="entry name" value="Flavoproteins"/>
    <property type="match status" value="1"/>
</dbReference>
<dbReference type="AlphaFoldDB" id="A0A4S2H2V3"/>
<dbReference type="GO" id="GO:0006783">
    <property type="term" value="P:heme biosynthetic process"/>
    <property type="evidence" value="ECO:0007669"/>
    <property type="project" value="TreeGrafter"/>
</dbReference>
<accession>A0A4S2H2V3</accession>